<dbReference type="Proteomes" id="UP000694501">
    <property type="component" value="Unassembled WGS sequence"/>
</dbReference>
<organism evidence="2 3">
    <name type="scientific">Streptomyces tardus</name>
    <dbReference type="NCBI Taxonomy" id="2780544"/>
    <lineage>
        <taxon>Bacteria</taxon>
        <taxon>Bacillati</taxon>
        <taxon>Actinomycetota</taxon>
        <taxon>Actinomycetes</taxon>
        <taxon>Kitasatosporales</taxon>
        <taxon>Streptomycetaceae</taxon>
        <taxon>Streptomyces</taxon>
    </lineage>
</organism>
<keyword evidence="1" id="KW-0812">Transmembrane</keyword>
<proteinExistence type="predicted"/>
<feature type="transmembrane region" description="Helical" evidence="1">
    <location>
        <begin position="27"/>
        <end position="48"/>
    </location>
</feature>
<keyword evidence="3" id="KW-1185">Reference proteome</keyword>
<dbReference type="AlphaFoldDB" id="A0A949JFL9"/>
<keyword evidence="1" id="KW-1133">Transmembrane helix</keyword>
<evidence type="ECO:0000256" key="1">
    <source>
        <dbReference type="SAM" id="Phobius"/>
    </source>
</evidence>
<comment type="caution">
    <text evidence="2">The sequence shown here is derived from an EMBL/GenBank/DDBJ whole genome shotgun (WGS) entry which is preliminary data.</text>
</comment>
<gene>
    <name evidence="2" type="ORF">JGS22_016740</name>
</gene>
<evidence type="ECO:0000313" key="3">
    <source>
        <dbReference type="Proteomes" id="UP000694501"/>
    </source>
</evidence>
<name>A0A949JFL9_9ACTN</name>
<evidence type="ECO:0000313" key="2">
    <source>
        <dbReference type="EMBL" id="MBU7599213.1"/>
    </source>
</evidence>
<sequence>MALSISAVVLLAIIVFLLIKKSGLKAMHAVVCVLFGFYLASSSIAPTISDLTTSVANMVSNLKF</sequence>
<dbReference type="EMBL" id="JAELVF020000001">
    <property type="protein sequence ID" value="MBU7599213.1"/>
    <property type="molecule type" value="Genomic_DNA"/>
</dbReference>
<evidence type="ECO:0008006" key="4">
    <source>
        <dbReference type="Google" id="ProtNLM"/>
    </source>
</evidence>
<protein>
    <recommendedName>
        <fullName evidence="4">DUF2304 domain-containing protein</fullName>
    </recommendedName>
</protein>
<reference evidence="2" key="1">
    <citation type="submission" date="2021-06" db="EMBL/GenBank/DDBJ databases">
        <title>Sequencing of actinobacteria type strains.</title>
        <authorList>
            <person name="Nguyen G.-S."/>
            <person name="Wentzel A."/>
        </authorList>
    </citation>
    <scope>NUCLEOTIDE SEQUENCE</scope>
    <source>
        <strain evidence="2">P38-E01</strain>
    </source>
</reference>
<dbReference type="RefSeq" id="WP_211042060.1">
    <property type="nucleotide sequence ID" value="NZ_JAELVF020000001.1"/>
</dbReference>
<keyword evidence="1" id="KW-0472">Membrane</keyword>
<accession>A0A949JFL9</accession>